<dbReference type="AlphaFoldDB" id="Q0UGM2"/>
<dbReference type="InParanoid" id="Q0UGM2"/>
<dbReference type="RefSeq" id="XP_001799394.1">
    <property type="nucleotide sequence ID" value="XM_001799342.1"/>
</dbReference>
<gene>
    <name evidence="2" type="ORF">SNOG_09092</name>
</gene>
<accession>Q0UGM2</accession>
<proteinExistence type="predicted"/>
<dbReference type="HOGENOM" id="CLU_3279692_0_0_1"/>
<organism evidence="2 3">
    <name type="scientific">Phaeosphaeria nodorum (strain SN15 / ATCC MYA-4574 / FGSC 10173)</name>
    <name type="common">Glume blotch fungus</name>
    <name type="synonym">Parastagonospora nodorum</name>
    <dbReference type="NCBI Taxonomy" id="321614"/>
    <lineage>
        <taxon>Eukaryota</taxon>
        <taxon>Fungi</taxon>
        <taxon>Dikarya</taxon>
        <taxon>Ascomycota</taxon>
        <taxon>Pezizomycotina</taxon>
        <taxon>Dothideomycetes</taxon>
        <taxon>Pleosporomycetidae</taxon>
        <taxon>Pleosporales</taxon>
        <taxon>Pleosporineae</taxon>
        <taxon>Phaeosphaeriaceae</taxon>
        <taxon>Parastagonospora</taxon>
    </lineage>
</organism>
<sequence length="41" mass="4362">MAIGTRTPPNSTCNPQESVADDDETDYHCAGSYALDKSDKG</sequence>
<evidence type="ECO:0000313" key="2">
    <source>
        <dbReference type="EMBL" id="EAT83284.1"/>
    </source>
</evidence>
<feature type="compositionally biased region" description="Polar residues" evidence="1">
    <location>
        <begin position="7"/>
        <end position="17"/>
    </location>
</feature>
<dbReference type="KEGG" id="pno:SNOG_09092"/>
<protein>
    <submittedName>
        <fullName evidence="2">Uncharacterized protein</fullName>
    </submittedName>
</protein>
<dbReference type="GeneID" id="5976295"/>
<evidence type="ECO:0000313" key="3">
    <source>
        <dbReference type="Proteomes" id="UP000001055"/>
    </source>
</evidence>
<feature type="region of interest" description="Disordered" evidence="1">
    <location>
        <begin position="1"/>
        <end position="41"/>
    </location>
</feature>
<reference evidence="3" key="1">
    <citation type="journal article" date="2007" name="Plant Cell">
        <title>Dothideomycete-plant interactions illuminated by genome sequencing and EST analysis of the wheat pathogen Stagonospora nodorum.</title>
        <authorList>
            <person name="Hane J.K."/>
            <person name="Lowe R.G."/>
            <person name="Solomon P.S."/>
            <person name="Tan K.C."/>
            <person name="Schoch C.L."/>
            <person name="Spatafora J.W."/>
            <person name="Crous P.W."/>
            <person name="Kodira C."/>
            <person name="Birren B.W."/>
            <person name="Galagan J.E."/>
            <person name="Torriani S.F."/>
            <person name="McDonald B.A."/>
            <person name="Oliver R.P."/>
        </authorList>
    </citation>
    <scope>NUCLEOTIDE SEQUENCE [LARGE SCALE GENOMIC DNA]</scope>
    <source>
        <strain evidence="3">SN15 / ATCC MYA-4574 / FGSC 10173</strain>
    </source>
</reference>
<name>Q0UGM2_PHANO</name>
<evidence type="ECO:0000256" key="1">
    <source>
        <dbReference type="SAM" id="MobiDB-lite"/>
    </source>
</evidence>
<dbReference type="Proteomes" id="UP000001055">
    <property type="component" value="Unassembled WGS sequence"/>
</dbReference>
<dbReference type="EMBL" id="CH445338">
    <property type="protein sequence ID" value="EAT83284.1"/>
    <property type="molecule type" value="Genomic_DNA"/>
</dbReference>